<dbReference type="EC" id="5.6.2.4" evidence="11"/>
<dbReference type="Proteomes" id="UP001454036">
    <property type="component" value="Unassembled WGS sequence"/>
</dbReference>
<dbReference type="SMART" id="SM00490">
    <property type="entry name" value="HELICc"/>
    <property type="match status" value="1"/>
</dbReference>
<keyword evidence="17" id="KW-1185">Reference proteome</keyword>
<evidence type="ECO:0000256" key="6">
    <source>
        <dbReference type="ARBA" id="ARBA00022840"/>
    </source>
</evidence>
<dbReference type="PANTHER" id="PTHR13710:SF108">
    <property type="entry name" value="ATP-DEPENDENT DNA HELICASE Q4"/>
    <property type="match status" value="1"/>
</dbReference>
<evidence type="ECO:0000256" key="11">
    <source>
        <dbReference type="ARBA" id="ARBA00034808"/>
    </source>
</evidence>
<dbReference type="GO" id="GO:0009378">
    <property type="term" value="F:four-way junction helicase activity"/>
    <property type="evidence" value="ECO:0007669"/>
    <property type="project" value="TreeGrafter"/>
</dbReference>
<organism evidence="16 17">
    <name type="scientific">Lithospermum erythrorhizon</name>
    <name type="common">Purple gromwell</name>
    <name type="synonym">Lithospermum officinale var. erythrorhizon</name>
    <dbReference type="NCBI Taxonomy" id="34254"/>
    <lineage>
        <taxon>Eukaryota</taxon>
        <taxon>Viridiplantae</taxon>
        <taxon>Streptophyta</taxon>
        <taxon>Embryophyta</taxon>
        <taxon>Tracheophyta</taxon>
        <taxon>Spermatophyta</taxon>
        <taxon>Magnoliopsida</taxon>
        <taxon>eudicotyledons</taxon>
        <taxon>Gunneridae</taxon>
        <taxon>Pentapetalae</taxon>
        <taxon>asterids</taxon>
        <taxon>lamiids</taxon>
        <taxon>Boraginales</taxon>
        <taxon>Boraginaceae</taxon>
        <taxon>Boraginoideae</taxon>
        <taxon>Lithospermeae</taxon>
        <taxon>Lithospermum</taxon>
    </lineage>
</organism>
<dbReference type="FunFam" id="3.40.50.300:FF:000772">
    <property type="entry name" value="ATP-dependent DNA helicase Q4"/>
    <property type="match status" value="1"/>
</dbReference>
<name>A0AAV3Q413_LITER</name>
<evidence type="ECO:0000256" key="10">
    <source>
        <dbReference type="ARBA" id="ARBA00034617"/>
    </source>
</evidence>
<dbReference type="AlphaFoldDB" id="A0AAV3Q413"/>
<evidence type="ECO:0000256" key="2">
    <source>
        <dbReference type="ARBA" id="ARBA00005446"/>
    </source>
</evidence>
<dbReference type="CDD" id="cd18018">
    <property type="entry name" value="DEXHc_RecQ4-like"/>
    <property type="match status" value="1"/>
</dbReference>
<evidence type="ECO:0000259" key="14">
    <source>
        <dbReference type="PROSITE" id="PS51192"/>
    </source>
</evidence>
<feature type="compositionally biased region" description="Polar residues" evidence="13">
    <location>
        <begin position="27"/>
        <end position="37"/>
    </location>
</feature>
<dbReference type="Gene3D" id="3.40.50.300">
    <property type="entry name" value="P-loop containing nucleotide triphosphate hydrolases"/>
    <property type="match status" value="2"/>
</dbReference>
<evidence type="ECO:0000259" key="15">
    <source>
        <dbReference type="PROSITE" id="PS51194"/>
    </source>
</evidence>
<evidence type="ECO:0000256" key="3">
    <source>
        <dbReference type="ARBA" id="ARBA00022741"/>
    </source>
</evidence>
<evidence type="ECO:0000313" key="17">
    <source>
        <dbReference type="Proteomes" id="UP001454036"/>
    </source>
</evidence>
<dbReference type="GO" id="GO:0005737">
    <property type="term" value="C:cytoplasm"/>
    <property type="evidence" value="ECO:0007669"/>
    <property type="project" value="TreeGrafter"/>
</dbReference>
<keyword evidence="8" id="KW-0413">Isomerase</keyword>
<dbReference type="InterPro" id="IPR014001">
    <property type="entry name" value="Helicase_ATP-bd"/>
</dbReference>
<sequence length="1040" mass="115499">MASDSDSDASHISATPPHHHPPPPLSTKLTTLKSYSRPTLLPKSLTKNKKSTPPPPRHQPPLPSKKNYSRPILLPNSLTKKKKSTPPPPPTEPSPVDFQSQPETAIAPPPISTNLPFKIRRITSFSEPLLPNGLFVPNCLSYLNQNNVSSEINVPKCSSFFEVSNKNPFFEPIDGLNVPKCFSFSEDKNKNPIFEPIDSINVPKCSSFLESKNKNSIFEPTDDDLVSPDVFSVDPKEVGNESFRENGNSEKVARVAPRFPNLIGSSNVSFHGNVGSSSSFDVKRPKCGNEGNFVRLNINGYGKKKFVNRGKGSRYSSSNSWSASRRFYKRSKRKSKGQGEGEESGLLDEEGSVVNLKGEKSSLDVDMEIIENAVTRVRDEASDENLVSLLKVAFGYDSFREGQLEAIKMVLSGKSTMLVLPTGAGKSLCYQLPALVLPGVTLVVSPLIALMIDQLKKLCPAIPGCLLSSSQTFEEAAETLKLLQEGEIKVLFVSPERLLNAKFVSIFSSTPISLVVVDEAHCVSEWSHNFRPSYMRVRASLLRTSLNAECILAMTATATTKTLHDVMHALEIPPLNLIQSAQLRDNLHLSVSISKNRMKDLITLVKSPPFSEAKSIIIYCKFQHETDTISKYLCDGNITAKSYHGGIPANDRSRIQEHFCSNKLRVVVATVAFGMGLDKSDIGAVIHYSLPESLEEYVQEIGRAGRDGRLSYCHLFFDDVTFIKLRSLMCSDGVDEYAVNKFLSQVFHNGSNLPEVCSITKESAARKFDMKEEVLLTILTQLEMGGVQYLQLLPQMNVTCTINFHQTSPALLATKDKMVAAILNKAEKKDGQYVFDIPSMANSMRVQPMDISNHLLNLKFKREITYELKDQAFCYTIVDIPKDICSLAAQLTKWLSEVESCKVQKLDAMYNAAIFAVKECNKLHGCCDSQHTYCMQKNIVEYFSKAADCDITSFKSQNSPFLRADIKVFLQSNAQAKFSPRAIARIMHGLASPAFPSATWSKTHFWGRYMQTDFKLVMEAAKAELISFLRKDAPVLVEHS</sequence>
<dbReference type="GO" id="GO:0003677">
    <property type="term" value="F:DNA binding"/>
    <property type="evidence" value="ECO:0007669"/>
    <property type="project" value="UniProtKB-KW"/>
</dbReference>
<evidence type="ECO:0000256" key="4">
    <source>
        <dbReference type="ARBA" id="ARBA00022801"/>
    </source>
</evidence>
<protein>
    <recommendedName>
        <fullName evidence="11">DNA 3'-5' helicase</fullName>
        <ecNumber evidence="11">5.6.2.4</ecNumber>
    </recommendedName>
</protein>
<evidence type="ECO:0000256" key="7">
    <source>
        <dbReference type="ARBA" id="ARBA00023125"/>
    </source>
</evidence>
<dbReference type="Pfam" id="PF00270">
    <property type="entry name" value="DEAD"/>
    <property type="match status" value="1"/>
</dbReference>
<dbReference type="GO" id="GO:0043138">
    <property type="term" value="F:3'-5' DNA helicase activity"/>
    <property type="evidence" value="ECO:0007669"/>
    <property type="project" value="UniProtKB-EC"/>
</dbReference>
<comment type="subcellular location">
    <subcellularLocation>
        <location evidence="1">Nucleus</location>
    </subcellularLocation>
</comment>
<dbReference type="GO" id="GO:0016787">
    <property type="term" value="F:hydrolase activity"/>
    <property type="evidence" value="ECO:0007669"/>
    <property type="project" value="UniProtKB-KW"/>
</dbReference>
<dbReference type="SMART" id="SM00487">
    <property type="entry name" value="DEXDc"/>
    <property type="match status" value="1"/>
</dbReference>
<reference evidence="16 17" key="1">
    <citation type="submission" date="2024-01" db="EMBL/GenBank/DDBJ databases">
        <title>The complete chloroplast genome sequence of Lithospermum erythrorhizon: insights into the phylogenetic relationship among Boraginaceae species and the maternal lineages of purple gromwells.</title>
        <authorList>
            <person name="Okada T."/>
            <person name="Watanabe K."/>
        </authorList>
    </citation>
    <scope>NUCLEOTIDE SEQUENCE [LARGE SCALE GENOMIC DNA]</scope>
</reference>
<dbReference type="CDD" id="cd18794">
    <property type="entry name" value="SF2_C_RecQ"/>
    <property type="match status" value="1"/>
</dbReference>
<evidence type="ECO:0000256" key="8">
    <source>
        <dbReference type="ARBA" id="ARBA00023235"/>
    </source>
</evidence>
<accession>A0AAV3Q413</accession>
<dbReference type="Pfam" id="PF00271">
    <property type="entry name" value="Helicase_C"/>
    <property type="match status" value="1"/>
</dbReference>
<evidence type="ECO:0000256" key="5">
    <source>
        <dbReference type="ARBA" id="ARBA00022806"/>
    </source>
</evidence>
<comment type="caution">
    <text evidence="16">The sequence shown here is derived from an EMBL/GenBank/DDBJ whole genome shotgun (WGS) entry which is preliminary data.</text>
</comment>
<feature type="domain" description="Helicase ATP-binding" evidence="14">
    <location>
        <begin position="407"/>
        <end position="576"/>
    </location>
</feature>
<feature type="domain" description="Helicase C-terminal" evidence="15">
    <location>
        <begin position="597"/>
        <end position="754"/>
    </location>
</feature>
<evidence type="ECO:0000313" key="16">
    <source>
        <dbReference type="EMBL" id="GAA0157188.1"/>
    </source>
</evidence>
<evidence type="ECO:0000256" key="1">
    <source>
        <dbReference type="ARBA" id="ARBA00004123"/>
    </source>
</evidence>
<comment type="catalytic activity">
    <reaction evidence="10">
        <text>Couples ATP hydrolysis with the unwinding of duplex DNA by translocating in the 3'-5' direction.</text>
        <dbReference type="EC" id="5.6.2.4"/>
    </reaction>
</comment>
<evidence type="ECO:0000256" key="13">
    <source>
        <dbReference type="SAM" id="MobiDB-lite"/>
    </source>
</evidence>
<comment type="similarity">
    <text evidence="2">Belongs to the helicase family. RecQ subfamily.</text>
</comment>
<feature type="region of interest" description="Disordered" evidence="13">
    <location>
        <begin position="1"/>
        <end position="112"/>
    </location>
</feature>
<dbReference type="EMBL" id="BAABME010003046">
    <property type="protein sequence ID" value="GAA0157188.1"/>
    <property type="molecule type" value="Genomic_DNA"/>
</dbReference>
<dbReference type="PROSITE" id="PS00690">
    <property type="entry name" value="DEAH_ATP_HELICASE"/>
    <property type="match status" value="1"/>
</dbReference>
<dbReference type="InterPro" id="IPR004589">
    <property type="entry name" value="DNA_helicase_ATP-dep_RecQ"/>
</dbReference>
<dbReference type="InterPro" id="IPR027417">
    <property type="entry name" value="P-loop_NTPase"/>
</dbReference>
<dbReference type="SUPFAM" id="SSF52540">
    <property type="entry name" value="P-loop containing nucleoside triphosphate hydrolases"/>
    <property type="match status" value="1"/>
</dbReference>
<dbReference type="GO" id="GO:0005694">
    <property type="term" value="C:chromosome"/>
    <property type="evidence" value="ECO:0007669"/>
    <property type="project" value="TreeGrafter"/>
</dbReference>
<dbReference type="InterPro" id="IPR002464">
    <property type="entry name" value="DNA/RNA_helicase_DEAH_CS"/>
</dbReference>
<dbReference type="InterPro" id="IPR011545">
    <property type="entry name" value="DEAD/DEAH_box_helicase_dom"/>
</dbReference>
<dbReference type="GO" id="GO:0005634">
    <property type="term" value="C:nucleus"/>
    <property type="evidence" value="ECO:0007669"/>
    <property type="project" value="UniProtKB-SubCell"/>
</dbReference>
<feature type="compositionally biased region" description="Low complexity" evidence="13">
    <location>
        <begin position="1"/>
        <end position="16"/>
    </location>
</feature>
<dbReference type="PROSITE" id="PS51194">
    <property type="entry name" value="HELICASE_CTER"/>
    <property type="match status" value="1"/>
</dbReference>
<feature type="compositionally biased region" description="Basic residues" evidence="13">
    <location>
        <begin position="327"/>
        <end position="336"/>
    </location>
</feature>
<keyword evidence="3" id="KW-0547">Nucleotide-binding</keyword>
<dbReference type="FunFam" id="3.40.50.300:FF:001334">
    <property type="entry name" value="ATP-dependent DNA helicase Q-like 5"/>
    <property type="match status" value="1"/>
</dbReference>
<evidence type="ECO:0000256" key="9">
    <source>
        <dbReference type="ARBA" id="ARBA00023242"/>
    </source>
</evidence>
<evidence type="ECO:0000256" key="12">
    <source>
        <dbReference type="ARBA" id="ARBA00049360"/>
    </source>
</evidence>
<proteinExistence type="inferred from homology"/>
<keyword evidence="5 16" id="KW-0347">Helicase</keyword>
<keyword evidence="9" id="KW-0539">Nucleus</keyword>
<comment type="catalytic activity">
    <reaction evidence="12">
        <text>ATP + H2O = ADP + phosphate + H(+)</text>
        <dbReference type="Rhea" id="RHEA:13065"/>
        <dbReference type="ChEBI" id="CHEBI:15377"/>
        <dbReference type="ChEBI" id="CHEBI:15378"/>
        <dbReference type="ChEBI" id="CHEBI:30616"/>
        <dbReference type="ChEBI" id="CHEBI:43474"/>
        <dbReference type="ChEBI" id="CHEBI:456216"/>
    </reaction>
</comment>
<dbReference type="GO" id="GO:0005524">
    <property type="term" value="F:ATP binding"/>
    <property type="evidence" value="ECO:0007669"/>
    <property type="project" value="UniProtKB-KW"/>
</dbReference>
<feature type="region of interest" description="Disordered" evidence="13">
    <location>
        <begin position="327"/>
        <end position="347"/>
    </location>
</feature>
<keyword evidence="7" id="KW-0238">DNA-binding</keyword>
<dbReference type="NCBIfam" id="TIGR00614">
    <property type="entry name" value="recQ_fam"/>
    <property type="match status" value="1"/>
</dbReference>
<keyword evidence="6" id="KW-0067">ATP-binding</keyword>
<dbReference type="PROSITE" id="PS51192">
    <property type="entry name" value="HELICASE_ATP_BIND_1"/>
    <property type="match status" value="1"/>
</dbReference>
<gene>
    <name evidence="16" type="ORF">LIER_14509</name>
</gene>
<dbReference type="GO" id="GO:0000724">
    <property type="term" value="P:double-strand break repair via homologous recombination"/>
    <property type="evidence" value="ECO:0007669"/>
    <property type="project" value="TreeGrafter"/>
</dbReference>
<dbReference type="InterPro" id="IPR001650">
    <property type="entry name" value="Helicase_C-like"/>
</dbReference>
<feature type="compositionally biased region" description="Pro residues" evidence="13">
    <location>
        <begin position="52"/>
        <end position="63"/>
    </location>
</feature>
<dbReference type="PANTHER" id="PTHR13710">
    <property type="entry name" value="DNA HELICASE RECQ FAMILY MEMBER"/>
    <property type="match status" value="1"/>
</dbReference>
<keyword evidence="4" id="KW-0378">Hydrolase</keyword>